<dbReference type="PANTHER" id="PTHR13581:SF5">
    <property type="entry name" value="MRG_MORF4L-BINDING PROTEIN"/>
    <property type="match status" value="1"/>
</dbReference>
<dbReference type="GO" id="GO:0005634">
    <property type="term" value="C:nucleus"/>
    <property type="evidence" value="ECO:0007669"/>
    <property type="project" value="UniProtKB-SubCell"/>
</dbReference>
<keyword evidence="6" id="KW-0539">Nucleus</keyword>
<dbReference type="Pfam" id="PF07904">
    <property type="entry name" value="Eaf7"/>
    <property type="match status" value="1"/>
</dbReference>
<keyword evidence="3" id="KW-0156">Chromatin regulator</keyword>
<keyword evidence="5" id="KW-0804">Transcription</keyword>
<evidence type="ECO:0000256" key="7">
    <source>
        <dbReference type="ARBA" id="ARBA00025178"/>
    </source>
</evidence>
<comment type="function">
    <text evidence="7">Component of the NuA4 histone acetyltransferase complex which is involved in transcriptional activation of selected genes principally by acetylation of nucleosomal histone H4 and H2A. The NuA4 complex is also involved in DNA repair.</text>
</comment>
<accession>A0A9W8YQ55</accession>
<dbReference type="GO" id="GO:0006325">
    <property type="term" value="P:chromatin organization"/>
    <property type="evidence" value="ECO:0007669"/>
    <property type="project" value="UniProtKB-KW"/>
</dbReference>
<feature type="region of interest" description="Disordered" evidence="8">
    <location>
        <begin position="155"/>
        <end position="286"/>
    </location>
</feature>
<name>A0A9W8YQ55_9PEZI</name>
<dbReference type="GO" id="GO:0035267">
    <property type="term" value="C:NuA4 histone acetyltransferase complex"/>
    <property type="evidence" value="ECO:0007669"/>
    <property type="project" value="TreeGrafter"/>
</dbReference>
<feature type="compositionally biased region" description="Polar residues" evidence="8">
    <location>
        <begin position="158"/>
        <end position="171"/>
    </location>
</feature>
<dbReference type="AlphaFoldDB" id="A0A9W8YQ55"/>
<comment type="caution">
    <text evidence="9">The sequence shown here is derived from an EMBL/GenBank/DDBJ whole genome shotgun (WGS) entry which is preliminary data.</text>
</comment>
<keyword evidence="10" id="KW-1185">Reference proteome</keyword>
<evidence type="ECO:0000256" key="3">
    <source>
        <dbReference type="ARBA" id="ARBA00022853"/>
    </source>
</evidence>
<feature type="compositionally biased region" description="Acidic residues" evidence="8">
    <location>
        <begin position="233"/>
        <end position="258"/>
    </location>
</feature>
<evidence type="ECO:0000256" key="5">
    <source>
        <dbReference type="ARBA" id="ARBA00023163"/>
    </source>
</evidence>
<organism evidence="9 10">
    <name type="scientific">Gnomoniopsis smithogilvyi</name>
    <dbReference type="NCBI Taxonomy" id="1191159"/>
    <lineage>
        <taxon>Eukaryota</taxon>
        <taxon>Fungi</taxon>
        <taxon>Dikarya</taxon>
        <taxon>Ascomycota</taxon>
        <taxon>Pezizomycotina</taxon>
        <taxon>Sordariomycetes</taxon>
        <taxon>Sordariomycetidae</taxon>
        <taxon>Diaporthales</taxon>
        <taxon>Gnomoniaceae</taxon>
        <taxon>Gnomoniopsis</taxon>
    </lineage>
</organism>
<proteinExistence type="inferred from homology"/>
<feature type="compositionally biased region" description="Basic residues" evidence="8">
    <location>
        <begin position="172"/>
        <end position="189"/>
    </location>
</feature>
<dbReference type="InterPro" id="IPR012423">
    <property type="entry name" value="Eaf7/MRGBP"/>
</dbReference>
<protein>
    <submittedName>
        <fullName evidence="9">DASH complex subunit ask1</fullName>
    </submittedName>
</protein>
<dbReference type="Proteomes" id="UP001140453">
    <property type="component" value="Unassembled WGS sequence"/>
</dbReference>
<dbReference type="PANTHER" id="PTHR13581">
    <property type="entry name" value="MRG-BINDING PROTEIN"/>
    <property type="match status" value="1"/>
</dbReference>
<comment type="subcellular location">
    <subcellularLocation>
        <location evidence="1">Nucleus</location>
    </subcellularLocation>
</comment>
<evidence type="ECO:0000313" key="9">
    <source>
        <dbReference type="EMBL" id="KAJ4390027.1"/>
    </source>
</evidence>
<evidence type="ECO:0000313" key="10">
    <source>
        <dbReference type="Proteomes" id="UP001140453"/>
    </source>
</evidence>
<evidence type="ECO:0000256" key="2">
    <source>
        <dbReference type="ARBA" id="ARBA00007117"/>
    </source>
</evidence>
<feature type="compositionally biased region" description="Basic residues" evidence="8">
    <location>
        <begin position="271"/>
        <end position="286"/>
    </location>
</feature>
<evidence type="ECO:0000256" key="6">
    <source>
        <dbReference type="ARBA" id="ARBA00023242"/>
    </source>
</evidence>
<sequence length="286" mass="31931">MGPKKKNRASTTATPASNDEAMDVDTPQAADTPTAVAAKETPSVDLTSPWTDDQVSMLLKAVIRWKPAGMHKHFRMLAISNYMRDWGYDSDIYTHVRIPGIWTKLSEFFNMPVIDDRENNMDAVDNPNYDDSFKPFDLPWDEYGDMIMQRAIADPSEAPTSPAHSEKSPTSSKKRKRGEPARAHTRKIRSSTVEDSEAENEEPSPAPKSTRGTRSAKRAATKKAKTESPEVEEHGEDEGEAEESEQDEESEEEEEEGEAPAAKTTRGPGRGWRRGRARARGAGRRR</sequence>
<comment type="similarity">
    <text evidence="2">Belongs to the EAF7 family.</text>
</comment>
<dbReference type="OrthoDB" id="5595141at2759"/>
<dbReference type="EMBL" id="JAPEVB010000004">
    <property type="protein sequence ID" value="KAJ4390027.1"/>
    <property type="molecule type" value="Genomic_DNA"/>
</dbReference>
<gene>
    <name evidence="9" type="primary">ASK1_2</name>
    <name evidence="9" type="ORF">N0V93_007500</name>
</gene>
<dbReference type="GO" id="GO:0006357">
    <property type="term" value="P:regulation of transcription by RNA polymerase II"/>
    <property type="evidence" value="ECO:0007669"/>
    <property type="project" value="TreeGrafter"/>
</dbReference>
<keyword evidence="4" id="KW-0805">Transcription regulation</keyword>
<evidence type="ECO:0000256" key="1">
    <source>
        <dbReference type="ARBA" id="ARBA00004123"/>
    </source>
</evidence>
<feature type="compositionally biased region" description="Basic residues" evidence="8">
    <location>
        <begin position="214"/>
        <end position="223"/>
    </location>
</feature>
<evidence type="ECO:0000256" key="8">
    <source>
        <dbReference type="SAM" id="MobiDB-lite"/>
    </source>
</evidence>
<feature type="region of interest" description="Disordered" evidence="8">
    <location>
        <begin position="1"/>
        <end position="45"/>
    </location>
</feature>
<evidence type="ECO:0000256" key="4">
    <source>
        <dbReference type="ARBA" id="ARBA00023015"/>
    </source>
</evidence>
<reference evidence="9" key="1">
    <citation type="submission" date="2022-10" db="EMBL/GenBank/DDBJ databases">
        <title>Tapping the CABI collections for fungal endophytes: first genome assemblies for Collariella, Neodidymelliopsis, Ascochyta clinopodiicola, Didymella pomorum, Didymosphaeria variabile, Neocosmospora piperis and Neocucurbitaria cava.</title>
        <authorList>
            <person name="Hill R."/>
        </authorList>
    </citation>
    <scope>NUCLEOTIDE SEQUENCE</scope>
    <source>
        <strain evidence="9">IMI 355082</strain>
    </source>
</reference>